<comment type="subcellular location">
    <subcellularLocation>
        <location evidence="1">Periplasm</location>
    </subcellularLocation>
</comment>
<feature type="domain" description="Solute-binding protein family 3/N-terminal" evidence="6">
    <location>
        <begin position="30"/>
        <end position="249"/>
    </location>
</feature>
<dbReference type="GO" id="GO:0042597">
    <property type="term" value="C:periplasmic space"/>
    <property type="evidence" value="ECO:0007669"/>
    <property type="project" value="UniProtKB-SubCell"/>
</dbReference>
<comment type="caution">
    <text evidence="7">The sequence shown here is derived from an EMBL/GenBank/DDBJ whole genome shotgun (WGS) entry which is preliminary data.</text>
</comment>
<keyword evidence="4 5" id="KW-0732">Signal</keyword>
<organism evidence="7 8">
    <name type="scientific">Limoniibacter endophyticus</name>
    <dbReference type="NCBI Taxonomy" id="1565040"/>
    <lineage>
        <taxon>Bacteria</taxon>
        <taxon>Pseudomonadati</taxon>
        <taxon>Pseudomonadota</taxon>
        <taxon>Alphaproteobacteria</taxon>
        <taxon>Hyphomicrobiales</taxon>
        <taxon>Bartonellaceae</taxon>
        <taxon>Limoniibacter</taxon>
    </lineage>
</organism>
<dbReference type="AlphaFoldDB" id="A0A8J3DPR4"/>
<accession>A0A8J3DPR4</accession>
<dbReference type="EMBL" id="BMZO01000005">
    <property type="protein sequence ID" value="GHC71643.1"/>
    <property type="molecule type" value="Genomic_DNA"/>
</dbReference>
<dbReference type="GO" id="GO:0042626">
    <property type="term" value="F:ATPase-coupled transmembrane transporter activity"/>
    <property type="evidence" value="ECO:0007669"/>
    <property type="project" value="InterPro"/>
</dbReference>
<evidence type="ECO:0000256" key="3">
    <source>
        <dbReference type="ARBA" id="ARBA00022448"/>
    </source>
</evidence>
<dbReference type="PANTHER" id="PTHR30024:SF42">
    <property type="entry name" value="ALIPHATIC SULFONATES-BINDING PROTEIN-RELATED"/>
    <property type="match status" value="1"/>
</dbReference>
<feature type="chain" id="PRO_5035243287" evidence="5">
    <location>
        <begin position="27"/>
        <end position="317"/>
    </location>
</feature>
<evidence type="ECO:0000313" key="8">
    <source>
        <dbReference type="Proteomes" id="UP000641137"/>
    </source>
</evidence>
<dbReference type="GO" id="GO:0016020">
    <property type="term" value="C:membrane"/>
    <property type="evidence" value="ECO:0007669"/>
    <property type="project" value="InterPro"/>
</dbReference>
<evidence type="ECO:0000259" key="6">
    <source>
        <dbReference type="SMART" id="SM00062"/>
    </source>
</evidence>
<reference evidence="7" key="2">
    <citation type="submission" date="2020-09" db="EMBL/GenBank/DDBJ databases">
        <authorList>
            <person name="Sun Q."/>
            <person name="Kim S."/>
        </authorList>
    </citation>
    <scope>NUCLEOTIDE SEQUENCE</scope>
    <source>
        <strain evidence="7">KCTC 42097</strain>
    </source>
</reference>
<keyword evidence="3" id="KW-0813">Transport</keyword>
<evidence type="ECO:0000256" key="2">
    <source>
        <dbReference type="ARBA" id="ARBA00010742"/>
    </source>
</evidence>
<dbReference type="Gene3D" id="3.40.190.10">
    <property type="entry name" value="Periplasmic binding protein-like II"/>
    <property type="match status" value="2"/>
</dbReference>
<comment type="similarity">
    <text evidence="2">Belongs to the bacterial solute-binding protein SsuA/TauA family.</text>
</comment>
<protein>
    <submittedName>
        <fullName evidence="7">ABC transporter substrate-binding protein</fullName>
    </submittedName>
</protein>
<dbReference type="RefSeq" id="WP_244636680.1">
    <property type="nucleotide sequence ID" value="NZ_BMZO01000005.1"/>
</dbReference>
<proteinExistence type="inferred from homology"/>
<dbReference type="SMART" id="SM00062">
    <property type="entry name" value="PBPb"/>
    <property type="match status" value="1"/>
</dbReference>
<feature type="signal peptide" evidence="5">
    <location>
        <begin position="1"/>
        <end position="26"/>
    </location>
</feature>
<keyword evidence="8" id="KW-1185">Reference proteome</keyword>
<name>A0A8J3DPR4_9HYPH</name>
<dbReference type="Pfam" id="PF09084">
    <property type="entry name" value="NMT1"/>
    <property type="match status" value="1"/>
</dbReference>
<dbReference type="Proteomes" id="UP000641137">
    <property type="component" value="Unassembled WGS sequence"/>
</dbReference>
<dbReference type="InterPro" id="IPR010067">
    <property type="entry name" value="ABC_SsuA_sub-bd"/>
</dbReference>
<sequence>MKNMIRIVTTAVITAVISLSTAATFAQDQVVRIGWLRAPNDITLAKSRGTLEKALAEKGIRVQWEGPFPAAAPAFEALNAGAIDITAGSSTAVAAALAANIPVAVFGYQKMAAGAEGIVVKANSGLENLKALEGKKVAVNRGGTGEYLLVQGLEKNGIDPGSVERVYLSPSDSGPSFSQDHVDAWATWDPFVTIAEETYGGQVLADGDAIGSDNAVVLVSSRSFADEQREELQAIFDVLKAENNWATENKTEAGKIWVEEMKIPTEFAERIGENNAVPTTAVTDADIEQMGKIAEWYVKNGIIPTMPDIKAGTVKLK</sequence>
<dbReference type="InterPro" id="IPR001638">
    <property type="entry name" value="Solute-binding_3/MltF_N"/>
</dbReference>
<dbReference type="PANTHER" id="PTHR30024">
    <property type="entry name" value="ALIPHATIC SULFONATES-BINDING PROTEIN-RELATED"/>
    <property type="match status" value="1"/>
</dbReference>
<evidence type="ECO:0000256" key="1">
    <source>
        <dbReference type="ARBA" id="ARBA00004418"/>
    </source>
</evidence>
<dbReference type="NCBIfam" id="TIGR01728">
    <property type="entry name" value="SsuA_fam"/>
    <property type="match status" value="1"/>
</dbReference>
<dbReference type="SUPFAM" id="SSF53850">
    <property type="entry name" value="Periplasmic binding protein-like II"/>
    <property type="match status" value="1"/>
</dbReference>
<dbReference type="InterPro" id="IPR015168">
    <property type="entry name" value="SsuA/THI5"/>
</dbReference>
<evidence type="ECO:0000313" key="7">
    <source>
        <dbReference type="EMBL" id="GHC71643.1"/>
    </source>
</evidence>
<reference evidence="7" key="1">
    <citation type="journal article" date="2014" name="Int. J. Syst. Evol. Microbiol.">
        <title>Complete genome sequence of Corynebacterium casei LMG S-19264T (=DSM 44701T), isolated from a smear-ripened cheese.</title>
        <authorList>
            <consortium name="US DOE Joint Genome Institute (JGI-PGF)"/>
            <person name="Walter F."/>
            <person name="Albersmeier A."/>
            <person name="Kalinowski J."/>
            <person name="Ruckert C."/>
        </authorList>
    </citation>
    <scope>NUCLEOTIDE SEQUENCE</scope>
    <source>
        <strain evidence="7">KCTC 42097</strain>
    </source>
</reference>
<gene>
    <name evidence="7" type="ORF">GCM10010136_19040</name>
</gene>
<evidence type="ECO:0000256" key="5">
    <source>
        <dbReference type="SAM" id="SignalP"/>
    </source>
</evidence>
<evidence type="ECO:0000256" key="4">
    <source>
        <dbReference type="ARBA" id="ARBA00022729"/>
    </source>
</evidence>